<dbReference type="GO" id="GO:0045503">
    <property type="term" value="F:dynein light chain binding"/>
    <property type="evidence" value="ECO:0007669"/>
    <property type="project" value="TreeGrafter"/>
</dbReference>
<protein>
    <recommendedName>
        <fullName evidence="10">Dynein axonemal intermediate chain 4</fullName>
    </recommendedName>
    <alternativeName>
        <fullName evidence="11">WD repeat-containing protein 78</fullName>
    </alternativeName>
</protein>
<keyword evidence="7" id="KW-0206">Cytoskeleton</keyword>
<dbReference type="GO" id="GO:0120293">
    <property type="term" value="C:dynein axonemal particle"/>
    <property type="evidence" value="ECO:0007669"/>
    <property type="project" value="UniProtKB-SubCell"/>
</dbReference>
<dbReference type="FunFam" id="2.130.10.10:FF:001248">
    <property type="entry name" value="WD repeat domain 78"/>
    <property type="match status" value="1"/>
</dbReference>
<accession>A0AAQ4RBK3</accession>
<evidence type="ECO:0000256" key="11">
    <source>
        <dbReference type="ARBA" id="ARBA00041557"/>
    </source>
</evidence>
<feature type="compositionally biased region" description="Polar residues" evidence="13">
    <location>
        <begin position="34"/>
        <end position="43"/>
    </location>
</feature>
<keyword evidence="2" id="KW-0963">Cytoplasm</keyword>
<evidence type="ECO:0000313" key="15">
    <source>
        <dbReference type="Proteomes" id="UP000007635"/>
    </source>
</evidence>
<dbReference type="PROSITE" id="PS50082">
    <property type="entry name" value="WD_REPEATS_2"/>
    <property type="match status" value="1"/>
</dbReference>
<keyword evidence="5" id="KW-0282">Flagellum</keyword>
<reference evidence="14" key="2">
    <citation type="submission" date="2025-08" db="UniProtKB">
        <authorList>
            <consortium name="Ensembl"/>
        </authorList>
    </citation>
    <scope>IDENTIFICATION</scope>
</reference>
<sequence length="787" mass="86363">MATSAHNKAPRMPGEERPSSRTTTISVSGIHGAHQSTRDTNSIIGFPSRKHFRVGGGSKVLEKSALQTPRQVVRVFDEEDNDVTPQPLYQAHPAAPHAKSCRLFLDEISAGSASDQTTATGSFTMPFSRSMFGSSRISSQSTIESLNEEIEDTFSKWEMPISFPDVQGKRNTVKEHVAKDMLKEVTDVYISEADSISLLDIPSTLMSVEADDTEVIMEKNNQYAELCRTRMGNNKYVDRAVQTLNGAAKNKQVQSDSNVMVDSATTVTSWDIYDALIRPEQHEEVSSREQEGAEYPGAAVDPNSGAERSASVGSTASTASTASAASSLNDGEALGSSLNTESDLQLNVLSETFQHCLLVMERSILRNTLQPELAAYRQLPVIEESQVKPGTVEKRQEDTESPRSPAVERLWAFSYERSRGRSVSSMAWNKINPDFLAVGYGELGSSEQKAGLVCCWCLTNPTWPEWDVQCDSAVTSLDFSSINPSQLAVGMRDGTIAVYKVNSQHNVSCVLSSSQCPNRHLNPVWQLRWTQQELNLTGDEMGESLFSVAADGRISRWFICSSGLDCTDLMKLKKIQHTKKKAGGTRTESVLSALTPGLCLDFHPTDSSVYLVGTWEGLIHKCSCSNNEQFLETYRKHFCPVNSIKWSPLSPGVFLSCSSDWTIQLWQQDHQNPVMGFSSTQTAVCAVDWSPKWPTVFGAIHEGQLEIWDLSSSILDPVLVQPAAAGVQMKSLLFATQTDCVLVGDSDGQVTVYQLKNLRAGGSSQVDLLEGLICSASQNSFKKYTQM</sequence>
<dbReference type="SUPFAM" id="SSF50978">
    <property type="entry name" value="WD40 repeat-like"/>
    <property type="match status" value="1"/>
</dbReference>
<keyword evidence="3 12" id="KW-0853">WD repeat</keyword>
<dbReference type="GO" id="GO:0045504">
    <property type="term" value="F:dynein heavy chain binding"/>
    <property type="evidence" value="ECO:0007669"/>
    <property type="project" value="TreeGrafter"/>
</dbReference>
<dbReference type="AlphaFoldDB" id="A0AAQ4RBK3"/>
<dbReference type="InterPro" id="IPR050687">
    <property type="entry name" value="Dynein_IC"/>
</dbReference>
<dbReference type="InterPro" id="IPR001680">
    <property type="entry name" value="WD40_rpt"/>
</dbReference>
<feature type="region of interest" description="Disordered" evidence="13">
    <location>
        <begin position="281"/>
        <end position="324"/>
    </location>
</feature>
<dbReference type="SMART" id="SM00320">
    <property type="entry name" value="WD40"/>
    <property type="match status" value="5"/>
</dbReference>
<evidence type="ECO:0000256" key="5">
    <source>
        <dbReference type="ARBA" id="ARBA00022846"/>
    </source>
</evidence>
<feature type="compositionally biased region" description="Low complexity" evidence="13">
    <location>
        <begin position="309"/>
        <end position="324"/>
    </location>
</feature>
<dbReference type="GeneTree" id="ENSGT00940000156209"/>
<proteinExistence type="predicted"/>
<evidence type="ECO:0000256" key="1">
    <source>
        <dbReference type="ARBA" id="ARBA00004611"/>
    </source>
</evidence>
<dbReference type="Gene3D" id="2.130.10.10">
    <property type="entry name" value="YVTN repeat-like/Quinoprotein amine dehydrogenase"/>
    <property type="match status" value="1"/>
</dbReference>
<evidence type="ECO:0000313" key="14">
    <source>
        <dbReference type="Ensembl" id="ENSGACP00000060915.1"/>
    </source>
</evidence>
<dbReference type="PANTHER" id="PTHR12442:SF12">
    <property type="entry name" value="DYNEIN AXONEMAL INTERMEDIATE CHAIN 4"/>
    <property type="match status" value="1"/>
</dbReference>
<evidence type="ECO:0000256" key="7">
    <source>
        <dbReference type="ARBA" id="ARBA00023212"/>
    </source>
</evidence>
<feature type="compositionally biased region" description="Basic and acidic residues" evidence="13">
    <location>
        <begin position="281"/>
        <end position="291"/>
    </location>
</feature>
<evidence type="ECO:0000256" key="2">
    <source>
        <dbReference type="ARBA" id="ARBA00022490"/>
    </source>
</evidence>
<dbReference type="RefSeq" id="XP_040026280.1">
    <property type="nucleotide sequence ID" value="XM_040170346.1"/>
</dbReference>
<keyword evidence="6" id="KW-0969">Cilium</keyword>
<dbReference type="GO" id="GO:0005858">
    <property type="term" value="C:axonemal dynein complex"/>
    <property type="evidence" value="ECO:0007669"/>
    <property type="project" value="TreeGrafter"/>
</dbReference>
<comment type="subcellular location">
    <subcellularLocation>
        <location evidence="1">Cytoplasm</location>
        <location evidence="1">Cytoskeleton</location>
        <location evidence="1">Flagellum axoneme</location>
    </subcellularLocation>
    <subcellularLocation>
        <location evidence="9">Dynein axonemal particle</location>
    </subcellularLocation>
</comment>
<feature type="repeat" description="WD" evidence="12">
    <location>
        <begin position="634"/>
        <end position="667"/>
    </location>
</feature>
<reference evidence="14 15" key="1">
    <citation type="journal article" date="2021" name="G3 (Bethesda)">
        <title>Improved contiguity of the threespine stickleback genome using long-read sequencing.</title>
        <authorList>
            <person name="Nath S."/>
            <person name="Shaw D.E."/>
            <person name="White M.A."/>
        </authorList>
    </citation>
    <scope>NUCLEOTIDE SEQUENCE [LARGE SCALE GENOMIC DNA]</scope>
    <source>
        <strain evidence="14 15">Lake Benthic</strain>
    </source>
</reference>
<evidence type="ECO:0000256" key="3">
    <source>
        <dbReference type="ARBA" id="ARBA00022574"/>
    </source>
</evidence>
<evidence type="ECO:0000256" key="12">
    <source>
        <dbReference type="PROSITE-ProRule" id="PRU00221"/>
    </source>
</evidence>
<evidence type="ECO:0000256" key="6">
    <source>
        <dbReference type="ARBA" id="ARBA00023069"/>
    </source>
</evidence>
<dbReference type="GO" id="GO:0003341">
    <property type="term" value="P:cilium movement"/>
    <property type="evidence" value="ECO:0007669"/>
    <property type="project" value="TreeGrafter"/>
</dbReference>
<dbReference type="CTD" id="79819"/>
<keyword evidence="4" id="KW-0677">Repeat</keyword>
<dbReference type="PANTHER" id="PTHR12442">
    <property type="entry name" value="DYNEIN INTERMEDIATE CHAIN"/>
    <property type="match status" value="1"/>
</dbReference>
<dbReference type="Pfam" id="PF00400">
    <property type="entry name" value="WD40"/>
    <property type="match status" value="1"/>
</dbReference>
<dbReference type="KEGG" id="gat:120815571"/>
<evidence type="ECO:0000256" key="9">
    <source>
        <dbReference type="ARBA" id="ARBA00024190"/>
    </source>
</evidence>
<evidence type="ECO:0000256" key="8">
    <source>
        <dbReference type="ARBA" id="ARBA00023273"/>
    </source>
</evidence>
<dbReference type="InterPro" id="IPR015943">
    <property type="entry name" value="WD40/YVTN_repeat-like_dom_sf"/>
</dbReference>
<keyword evidence="8" id="KW-0966">Cell projection</keyword>
<dbReference type="Proteomes" id="UP000007635">
    <property type="component" value="Chromosome III"/>
</dbReference>
<evidence type="ECO:0000256" key="4">
    <source>
        <dbReference type="ARBA" id="ARBA00022737"/>
    </source>
</evidence>
<dbReference type="Ensembl" id="ENSGACT00000080045.1">
    <property type="protein sequence ID" value="ENSGACP00000060915.1"/>
    <property type="gene ID" value="ENSGACG00000014418.2"/>
</dbReference>
<evidence type="ECO:0000256" key="10">
    <source>
        <dbReference type="ARBA" id="ARBA00040002"/>
    </source>
</evidence>
<dbReference type="InterPro" id="IPR036322">
    <property type="entry name" value="WD40_repeat_dom_sf"/>
</dbReference>
<dbReference type="GeneID" id="120815571"/>
<name>A0AAQ4RBK3_GASAC</name>
<evidence type="ECO:0000256" key="13">
    <source>
        <dbReference type="SAM" id="MobiDB-lite"/>
    </source>
</evidence>
<feature type="region of interest" description="Disordered" evidence="13">
    <location>
        <begin position="1"/>
        <end position="43"/>
    </location>
</feature>
<organism evidence="14 15">
    <name type="scientific">Gasterosteus aculeatus aculeatus</name>
    <name type="common">three-spined stickleback</name>
    <dbReference type="NCBI Taxonomy" id="481459"/>
    <lineage>
        <taxon>Eukaryota</taxon>
        <taxon>Metazoa</taxon>
        <taxon>Chordata</taxon>
        <taxon>Craniata</taxon>
        <taxon>Vertebrata</taxon>
        <taxon>Euteleostomi</taxon>
        <taxon>Actinopterygii</taxon>
        <taxon>Neopterygii</taxon>
        <taxon>Teleostei</taxon>
        <taxon>Neoteleostei</taxon>
        <taxon>Acanthomorphata</taxon>
        <taxon>Eupercaria</taxon>
        <taxon>Perciformes</taxon>
        <taxon>Cottioidei</taxon>
        <taxon>Gasterosteales</taxon>
        <taxon>Gasterosteidae</taxon>
        <taxon>Gasterosteus</taxon>
    </lineage>
</organism>
<reference evidence="14" key="3">
    <citation type="submission" date="2025-09" db="UniProtKB">
        <authorList>
            <consortium name="Ensembl"/>
        </authorList>
    </citation>
    <scope>IDENTIFICATION</scope>
</reference>
<keyword evidence="15" id="KW-1185">Reference proteome</keyword>